<evidence type="ECO:0000256" key="1">
    <source>
        <dbReference type="SAM" id="Phobius"/>
    </source>
</evidence>
<dbReference type="RefSeq" id="WP_306216254.1">
    <property type="nucleotide sequence ID" value="NZ_CP132375.1"/>
</dbReference>
<evidence type="ECO:0000259" key="2">
    <source>
        <dbReference type="Pfam" id="PF20693"/>
    </source>
</evidence>
<dbReference type="InterPro" id="IPR027417">
    <property type="entry name" value="P-loop_NTPase"/>
</dbReference>
<keyword evidence="1" id="KW-0812">Transmembrane</keyword>
<gene>
    <name evidence="3" type="ORF">RAM05_01225</name>
</gene>
<dbReference type="Pfam" id="PF20693">
    <property type="entry name" value="YobI-ATPase"/>
    <property type="match status" value="1"/>
</dbReference>
<evidence type="ECO:0000313" key="3">
    <source>
        <dbReference type="EMBL" id="WLS98668.1"/>
    </source>
</evidence>
<organism evidence="3 4">
    <name type="scientific">Snodgrassella alvi</name>
    <dbReference type="NCBI Taxonomy" id="1196083"/>
    <lineage>
        <taxon>Bacteria</taxon>
        <taxon>Pseudomonadati</taxon>
        <taxon>Pseudomonadota</taxon>
        <taxon>Betaproteobacteria</taxon>
        <taxon>Neisseriales</taxon>
        <taxon>Neisseriaceae</taxon>
        <taxon>Snodgrassella</taxon>
    </lineage>
</organism>
<dbReference type="AlphaFoldDB" id="A0ABD7Z2G7"/>
<accession>A0ABD7Z2G7</accession>
<dbReference type="EMBL" id="CP132375">
    <property type="protein sequence ID" value="WLS98668.1"/>
    <property type="molecule type" value="Genomic_DNA"/>
</dbReference>
<evidence type="ECO:0000313" key="4">
    <source>
        <dbReference type="Proteomes" id="UP001229773"/>
    </source>
</evidence>
<dbReference type="InterPro" id="IPR048428">
    <property type="entry name" value="YobI-NTPase"/>
</dbReference>
<reference evidence="3 4" key="1">
    <citation type="submission" date="2023-08" db="EMBL/GenBank/DDBJ databases">
        <title>Complete genome sequences of 12 bacterial strains from the honey bee gut, resolved with long-read nanopore sequencing.</title>
        <authorList>
            <person name="Kwong W.K."/>
            <person name="Acheampong S."/>
            <person name="Polat M.F."/>
        </authorList>
    </citation>
    <scope>NUCLEOTIDE SEQUENCE [LARGE SCALE GENOMIC DNA]</scope>
    <source>
        <strain evidence="4">wkB9</strain>
    </source>
</reference>
<dbReference type="Gene3D" id="3.40.50.300">
    <property type="entry name" value="P-loop containing nucleotide triphosphate hydrolases"/>
    <property type="match status" value="1"/>
</dbReference>
<protein>
    <submittedName>
        <fullName evidence="3">P-loop NTPase fold protein</fullName>
    </submittedName>
</protein>
<feature type="domain" description="YobI-like P-loop NTPase" evidence="2">
    <location>
        <begin position="59"/>
        <end position="450"/>
    </location>
</feature>
<dbReference type="Proteomes" id="UP001229773">
    <property type="component" value="Chromosome"/>
</dbReference>
<feature type="transmembrane region" description="Helical" evidence="1">
    <location>
        <begin position="175"/>
        <end position="198"/>
    </location>
</feature>
<name>A0ABD7Z2G7_9NEIS</name>
<feature type="transmembrane region" description="Helical" evidence="1">
    <location>
        <begin position="221"/>
        <end position="242"/>
    </location>
</feature>
<keyword evidence="1" id="KW-0472">Membrane</keyword>
<proteinExistence type="predicted"/>
<keyword evidence="1" id="KW-1133">Transmembrane helix</keyword>
<sequence>MSDVKHNSWCKKIYGWWLKAKNKNKSNESKSSSEQNEEAEYKYQKLTPYTEVDLKESEKAFDYVFQHDDVRNIAISGAYGSGKSSLIESYEKYLQTTNTNRKPVRKFLHISLAHFRTENNHLSAVLNKEANSKNENNELSILEAKILNQLIHQISSEQIPQSNFAVKRITSKRDLLAITVSSIIFLLFMLDIIFSATWKEFVLSLEYSGLKDLLLGFTTKIFLLSSAIWSMGLFAIFLYYIIKIQKYKNIFRKLKFQGNEIEIVTESSDSFFDKYLNEVVYLFANADVDVIVFEDIDRFDNVRIFERLREINKLTNNQLKQYQKKETKILRFFYLLRDDIFCTKDRTKFFDFIIPVVPVVDSSNSYDQLITILKTYIDGNKIEKGFLEGISLYIDDMRLLKNICNEFHLYYSNINNNKLELNANKMFAIIVYKNLFPLDFTLLQMNQGFVFYIFNNKPIYIKNEKDKLSANIDDCDLEIKKIEDNHSKSIDEIKAKYKVEQDEVRNRYRYYRSSVEVDKAIKKLDNQEQSELDCCQSEYKKNIELINKEKENIQKEILQLPSKKLKYILNKTNIDRIFDEYPSNSNNIEKNEKALEIKNSPYFSLIKYLIRNGYIDETYADYMTYFYPNSLTIADKTYLRSIMDEIKKEYEYKLNNPELVIGKLQHQIDYFSKPEILNVDLVNYLLTESENYAEKLKAILCQFSVVENIKFINVFWPVSSEENLQKFVNLLSEYSPNFFKIALFSQLVPSYILYDLSLKILYCLPQDVIKKINEYDNCLSNYIANSTDYLNIAAPDVEQLVKQFLFLKIKFAQINYETANKDLFNEVYNNSLYKLNFANIKLMLSTQYSIVDEQDIIHRNYTCVQNKPDSPLAAYIAQNIDVYLHLILANCKQKISDNETEVLYLLNHDDISQEHKLEYIKYLQTPITSLDKVENTELWQNLLCPGKLAYNEENILCYFQHIKETDESVDEYLIEFINNNEKHLDFKGVSNDEDEDVKREFLDVIIINQKITNYKYKEILSTLGVDYGRFDIENIAINKFKILVDNKIICLNFDKYKKVSRSTLDFIKLNYDNEAILYFIQKNLTDYLDLIEEDNELFDYEEALSLINKPVDDDSAIRLLKCTDNSVSICEQNFSLAVMVYVLEYNFDTNDLTGLINNYQSYEADIQNLIVKQVNNNIDFVSIERSPQALKFIRAHCDGEIALKYLQTHIADYLNLISEETELFNFWGSTAASWIKT</sequence>